<evidence type="ECO:0000313" key="2">
    <source>
        <dbReference type="Proteomes" id="UP001144036"/>
    </source>
</evidence>
<dbReference type="Pfam" id="PF11578">
    <property type="entry name" value="DUF3237"/>
    <property type="match status" value="1"/>
</dbReference>
<dbReference type="EMBL" id="JAPNNL010000182">
    <property type="protein sequence ID" value="MDA0637843.1"/>
    <property type="molecule type" value="Genomic_DNA"/>
</dbReference>
<accession>A0ABT4SKV3</accession>
<dbReference type="Proteomes" id="UP001144036">
    <property type="component" value="Unassembled WGS sequence"/>
</dbReference>
<organism evidence="1 2">
    <name type="scientific">Nonomuraea corallina</name>
    <dbReference type="NCBI Taxonomy" id="2989783"/>
    <lineage>
        <taxon>Bacteria</taxon>
        <taxon>Bacillati</taxon>
        <taxon>Actinomycetota</taxon>
        <taxon>Actinomycetes</taxon>
        <taxon>Streptosporangiales</taxon>
        <taxon>Streptosporangiaceae</taxon>
        <taxon>Nonomuraea</taxon>
    </lineage>
</organism>
<dbReference type="InterPro" id="IPR020915">
    <property type="entry name" value="UPF0311"/>
</dbReference>
<proteinExistence type="predicted"/>
<comment type="caution">
    <text evidence="1">The sequence shown here is derived from an EMBL/GenBank/DDBJ whole genome shotgun (WGS) entry which is preliminary data.</text>
</comment>
<name>A0ABT4SKV3_9ACTN</name>
<dbReference type="Gene3D" id="2.40.160.20">
    <property type="match status" value="1"/>
</dbReference>
<sequence length="160" mass="17248">MTLLKADPADTVFPVEHLCDFAITFASMRTLTTPTATRLIASISHGSVEGPGLCGEFLAGGGDWITVGSDGVARMDVRALIRTHDGELVHLTSTGRVTLPDTAISRFTAGETIAWNEMHARSAPLFETGAERYAWLNSTVTVAVNELALDHVDYRVYRVG</sequence>
<gene>
    <name evidence="1" type="ORF">OUY22_30920</name>
</gene>
<keyword evidence="2" id="KW-1185">Reference proteome</keyword>
<protein>
    <submittedName>
        <fullName evidence="1">DUF3237 domain-containing protein</fullName>
    </submittedName>
</protein>
<dbReference type="PANTHER" id="PTHR37315:SF1">
    <property type="entry name" value="UPF0311 PROTEIN BLR7842"/>
    <property type="match status" value="1"/>
</dbReference>
<evidence type="ECO:0000313" key="1">
    <source>
        <dbReference type="EMBL" id="MDA0637843.1"/>
    </source>
</evidence>
<dbReference type="RefSeq" id="WP_270158755.1">
    <property type="nucleotide sequence ID" value="NZ_JAPNNL010000182.1"/>
</dbReference>
<dbReference type="PANTHER" id="PTHR37315">
    <property type="entry name" value="UPF0311 PROTEIN BLR7842"/>
    <property type="match status" value="1"/>
</dbReference>
<reference evidence="1" key="1">
    <citation type="submission" date="2022-11" db="EMBL/GenBank/DDBJ databases">
        <title>Nonomuraea corallina sp. nov., a new species of the genus Nonomuraea isolated from sea side sediment in Thai sea.</title>
        <authorList>
            <person name="Ngamcharungchit C."/>
            <person name="Matsumoto A."/>
            <person name="Suriyachadkun C."/>
            <person name="Panbangred W."/>
            <person name="Inahashi Y."/>
            <person name="Intra B."/>
        </authorList>
    </citation>
    <scope>NUCLEOTIDE SEQUENCE</scope>
    <source>
        <strain evidence="1">MCN248</strain>
    </source>
</reference>